<name>A0ABV6NXS7_9ACTN</name>
<gene>
    <name evidence="1" type="ORF">ACFFHU_15270</name>
</gene>
<evidence type="ECO:0000313" key="1">
    <source>
        <dbReference type="EMBL" id="MFC0565491.1"/>
    </source>
</evidence>
<protein>
    <submittedName>
        <fullName evidence="1">Winged helix-turn-helix domain-containing protein</fullName>
    </submittedName>
</protein>
<reference evidence="1 2" key="1">
    <citation type="submission" date="2024-09" db="EMBL/GenBank/DDBJ databases">
        <authorList>
            <person name="Sun Q."/>
            <person name="Mori K."/>
        </authorList>
    </citation>
    <scope>NUCLEOTIDE SEQUENCE [LARGE SCALE GENOMIC DNA]</scope>
    <source>
        <strain evidence="1 2">TBRC 2205</strain>
    </source>
</reference>
<evidence type="ECO:0000313" key="2">
    <source>
        <dbReference type="Proteomes" id="UP001589894"/>
    </source>
</evidence>
<proteinExistence type="predicted"/>
<comment type="caution">
    <text evidence="1">The sequence shown here is derived from an EMBL/GenBank/DDBJ whole genome shotgun (WGS) entry which is preliminary data.</text>
</comment>
<dbReference type="Proteomes" id="UP001589894">
    <property type="component" value="Unassembled WGS sequence"/>
</dbReference>
<organism evidence="1 2">
    <name type="scientific">Plantactinospora siamensis</name>
    <dbReference type="NCBI Taxonomy" id="555372"/>
    <lineage>
        <taxon>Bacteria</taxon>
        <taxon>Bacillati</taxon>
        <taxon>Actinomycetota</taxon>
        <taxon>Actinomycetes</taxon>
        <taxon>Micromonosporales</taxon>
        <taxon>Micromonosporaceae</taxon>
        <taxon>Plantactinospora</taxon>
    </lineage>
</organism>
<accession>A0ABV6NXS7</accession>
<dbReference type="EMBL" id="JBHLUE010000011">
    <property type="protein sequence ID" value="MFC0565491.1"/>
    <property type="molecule type" value="Genomic_DNA"/>
</dbReference>
<dbReference type="RefSeq" id="WP_377339801.1">
    <property type="nucleotide sequence ID" value="NZ_JBHLUE010000011.1"/>
</dbReference>
<keyword evidence="2" id="KW-1185">Reference proteome</keyword>
<sequence>MGGEGAIAAARRGEQAVTEPALSRRQELELIGLVRDHYPDDFGLDDELWSRHSLTDVINRRFQVSLDPTDVAGYLLAWGIGPREPTDRACRLCVAEVTDWMDREYPAIVRTAREHQAELYWVGRTRLQGASPSADVLSAVSTRGRTRFMLTAPSVDRSLPREFLLRLSGRDGRTVHAVVDGSWTRVEWPRRIPARIVLHPLPSCGRTA</sequence>